<evidence type="ECO:0008006" key="3">
    <source>
        <dbReference type="Google" id="ProtNLM"/>
    </source>
</evidence>
<dbReference type="PANTHER" id="PTHR33067:SF32">
    <property type="entry name" value="ASPARTIC PEPTIDASE DDI1-TYPE DOMAIN-CONTAINING PROTEIN"/>
    <property type="match status" value="1"/>
</dbReference>
<reference evidence="1 2" key="1">
    <citation type="journal article" date="2023" name="BMC Biotechnol.">
        <title>Vitis rotundifolia cv Carlos genome sequencing.</title>
        <authorList>
            <person name="Huff M."/>
            <person name="Hulse-Kemp A."/>
            <person name="Scheffler B."/>
            <person name="Youngblood R."/>
            <person name="Simpson S."/>
            <person name="Babiker E."/>
            <person name="Staton M."/>
        </authorList>
    </citation>
    <scope>NUCLEOTIDE SEQUENCE [LARGE SCALE GENOMIC DNA]</scope>
    <source>
        <tissue evidence="1">Leaf</tissue>
    </source>
</reference>
<organism evidence="1 2">
    <name type="scientific">Vitis rotundifolia</name>
    <name type="common">Muscadine grape</name>
    <dbReference type="NCBI Taxonomy" id="103349"/>
    <lineage>
        <taxon>Eukaryota</taxon>
        <taxon>Viridiplantae</taxon>
        <taxon>Streptophyta</taxon>
        <taxon>Embryophyta</taxon>
        <taxon>Tracheophyta</taxon>
        <taxon>Spermatophyta</taxon>
        <taxon>Magnoliopsida</taxon>
        <taxon>eudicotyledons</taxon>
        <taxon>Gunneridae</taxon>
        <taxon>Pentapetalae</taxon>
        <taxon>rosids</taxon>
        <taxon>Vitales</taxon>
        <taxon>Vitaceae</taxon>
        <taxon>Viteae</taxon>
        <taxon>Vitis</taxon>
    </lineage>
</organism>
<dbReference type="InterPro" id="IPR021109">
    <property type="entry name" value="Peptidase_aspartic_dom_sf"/>
</dbReference>
<gene>
    <name evidence="1" type="ORF">PVL29_009728</name>
</gene>
<name>A0AA38ZRE0_VITRO</name>
<dbReference type="CDD" id="cd00303">
    <property type="entry name" value="retropepsin_like"/>
    <property type="match status" value="1"/>
</dbReference>
<dbReference type="EMBL" id="JARBHA010000008">
    <property type="protein sequence ID" value="KAJ9693900.1"/>
    <property type="molecule type" value="Genomic_DNA"/>
</dbReference>
<comment type="caution">
    <text evidence="1">The sequence shown here is derived from an EMBL/GenBank/DDBJ whole genome shotgun (WGS) entry which is preliminary data.</text>
</comment>
<sequence length="314" mass="35459">MIKQVPTYAKFLKDLCTIKRRLNVNKKAFLTEQVSAIIQCKSPVKYKDLGCPTILVMIGGTLAKKASLDLGASVNLLPYSVYKQLGLGELKPTSITLSLANRSVKTPRGMIEDVLVQVDNFYYLVDFVVLDMDPIVKGTNCVPIILGRPFLATSNAIINCRNGLIQLTFGNMTLELNIFNLCNRQFNPDKEEGPEEVCIIDMLVEEYCDQKMQDELNESLGDLDEGLPEPSDLLATLPHWRKIEEILPLFNEEETQEPVKEEAPKLILKPLPTKLKYAYLEENKKCPVFISSSLTTNKEECLLEVLRRYKKIIG</sequence>
<evidence type="ECO:0000313" key="1">
    <source>
        <dbReference type="EMBL" id="KAJ9693900.1"/>
    </source>
</evidence>
<dbReference type="PANTHER" id="PTHR33067">
    <property type="entry name" value="RNA-DIRECTED DNA POLYMERASE-RELATED"/>
    <property type="match status" value="1"/>
</dbReference>
<dbReference type="Gene3D" id="2.40.70.10">
    <property type="entry name" value="Acid Proteases"/>
    <property type="match status" value="1"/>
</dbReference>
<evidence type="ECO:0000313" key="2">
    <source>
        <dbReference type="Proteomes" id="UP001168098"/>
    </source>
</evidence>
<protein>
    <recommendedName>
        <fullName evidence="3">Aspartic peptidase DDI1-type domain-containing protein</fullName>
    </recommendedName>
</protein>
<accession>A0AA38ZRE0</accession>
<dbReference type="Pfam" id="PF13650">
    <property type="entry name" value="Asp_protease_2"/>
    <property type="match status" value="1"/>
</dbReference>
<keyword evidence="2" id="KW-1185">Reference proteome</keyword>
<dbReference type="AlphaFoldDB" id="A0AA38ZRE0"/>
<proteinExistence type="predicted"/>
<dbReference type="Proteomes" id="UP001168098">
    <property type="component" value="Unassembled WGS sequence"/>
</dbReference>
<dbReference type="SUPFAM" id="SSF50630">
    <property type="entry name" value="Acid proteases"/>
    <property type="match status" value="1"/>
</dbReference>